<dbReference type="InterPro" id="IPR038765">
    <property type="entry name" value="Papain-like_cys_pep_sf"/>
</dbReference>
<dbReference type="GO" id="GO:0008234">
    <property type="term" value="F:cysteine-type peptidase activity"/>
    <property type="evidence" value="ECO:0007669"/>
    <property type="project" value="InterPro"/>
</dbReference>
<dbReference type="OrthoDB" id="1939479at2759"/>
<comment type="similarity">
    <text evidence="1">Belongs to the peptidase C48 family.</text>
</comment>
<protein>
    <recommendedName>
        <fullName evidence="4">Ubiquitin-like protease family profile domain-containing protein</fullName>
    </recommendedName>
</protein>
<keyword evidence="3" id="KW-0378">Hydrolase</keyword>
<evidence type="ECO:0000313" key="6">
    <source>
        <dbReference type="Proteomes" id="UP000030762"/>
    </source>
</evidence>
<dbReference type="PROSITE" id="PS50600">
    <property type="entry name" value="ULP_PROTEASE"/>
    <property type="match status" value="1"/>
</dbReference>
<sequence>MDLRVNEHLLHERAEHLTTRANVLEHELYASQAIVEDLSHRLREATINDVPQAAASAVNDALVDFFVYKRTKFKKLIDADAKEKKTRLPRMVVNGNSYRRVDENEPALQTVGPHRVTSTMLKDIAYDRWLYDDSINTWLFMVTALSNEVHSKPSRLLCLDSTSWATDCQRAGPVLHKKRNWMAYDYVLLPTNINRAHWALAVVAVNENKVFVYDSWPWDSKELKKVLNRIDTTIKLHKKKAPRTEFGSVARQDDWPVSFVALRQKNNFDCGVYLAAVAERYAMSSPVDVHTLTDNLCASYRGYMIKSLLNGKID</sequence>
<reference evidence="5 6" key="1">
    <citation type="submission" date="2012-04" db="EMBL/GenBank/DDBJ databases">
        <title>The Genome Sequence of Saprolegnia declina VS20.</title>
        <authorList>
            <consortium name="The Broad Institute Genome Sequencing Platform"/>
            <person name="Russ C."/>
            <person name="Nusbaum C."/>
            <person name="Tyler B."/>
            <person name="van West P."/>
            <person name="Dieguez-Uribeondo J."/>
            <person name="de Bruijn I."/>
            <person name="Tripathy S."/>
            <person name="Jiang R."/>
            <person name="Young S.K."/>
            <person name="Zeng Q."/>
            <person name="Gargeya S."/>
            <person name="Fitzgerald M."/>
            <person name="Haas B."/>
            <person name="Abouelleil A."/>
            <person name="Alvarado L."/>
            <person name="Arachchi H.M."/>
            <person name="Berlin A."/>
            <person name="Chapman S.B."/>
            <person name="Goldberg J."/>
            <person name="Griggs A."/>
            <person name="Gujja S."/>
            <person name="Hansen M."/>
            <person name="Howarth C."/>
            <person name="Imamovic A."/>
            <person name="Larimer J."/>
            <person name="McCowen C."/>
            <person name="Montmayeur A."/>
            <person name="Murphy C."/>
            <person name="Neiman D."/>
            <person name="Pearson M."/>
            <person name="Priest M."/>
            <person name="Roberts A."/>
            <person name="Saif S."/>
            <person name="Shea T."/>
            <person name="Sisk P."/>
            <person name="Sykes S."/>
            <person name="Wortman J."/>
            <person name="Nusbaum C."/>
            <person name="Birren B."/>
        </authorList>
    </citation>
    <scope>NUCLEOTIDE SEQUENCE [LARGE SCALE GENOMIC DNA]</scope>
    <source>
        <strain evidence="5 6">VS20</strain>
    </source>
</reference>
<dbReference type="VEuPathDB" id="FungiDB:SDRG_15043"/>
<gene>
    <name evidence="5" type="ORF">SDRG_15043</name>
</gene>
<dbReference type="Proteomes" id="UP000030762">
    <property type="component" value="Unassembled WGS sequence"/>
</dbReference>
<dbReference type="AlphaFoldDB" id="T0RC27"/>
<evidence type="ECO:0000313" key="5">
    <source>
        <dbReference type="EMBL" id="EQC27142.1"/>
    </source>
</evidence>
<accession>T0RC27</accession>
<keyword evidence="2" id="KW-0645">Protease</keyword>
<dbReference type="GeneID" id="19955770"/>
<dbReference type="InterPro" id="IPR003653">
    <property type="entry name" value="Peptidase_C48_C"/>
</dbReference>
<evidence type="ECO:0000256" key="1">
    <source>
        <dbReference type="ARBA" id="ARBA00005234"/>
    </source>
</evidence>
<proteinExistence type="inferred from homology"/>
<keyword evidence="6" id="KW-1185">Reference proteome</keyword>
<dbReference type="GO" id="GO:0006508">
    <property type="term" value="P:proteolysis"/>
    <property type="evidence" value="ECO:0007669"/>
    <property type="project" value="UniProtKB-KW"/>
</dbReference>
<name>T0RC27_SAPDV</name>
<dbReference type="Gene3D" id="3.40.395.10">
    <property type="entry name" value="Adenoviral Proteinase, Chain A"/>
    <property type="match status" value="1"/>
</dbReference>
<feature type="domain" description="Ubiquitin-like protease family profile" evidence="4">
    <location>
        <begin position="91"/>
        <end position="281"/>
    </location>
</feature>
<dbReference type="InParanoid" id="T0RC27"/>
<dbReference type="Pfam" id="PF02902">
    <property type="entry name" value="Peptidase_C48"/>
    <property type="match status" value="1"/>
</dbReference>
<organism evidence="5 6">
    <name type="scientific">Saprolegnia diclina (strain VS20)</name>
    <dbReference type="NCBI Taxonomy" id="1156394"/>
    <lineage>
        <taxon>Eukaryota</taxon>
        <taxon>Sar</taxon>
        <taxon>Stramenopiles</taxon>
        <taxon>Oomycota</taxon>
        <taxon>Saprolegniomycetes</taxon>
        <taxon>Saprolegniales</taxon>
        <taxon>Saprolegniaceae</taxon>
        <taxon>Saprolegnia</taxon>
    </lineage>
</organism>
<dbReference type="RefSeq" id="XP_008619428.1">
    <property type="nucleotide sequence ID" value="XM_008621206.1"/>
</dbReference>
<evidence type="ECO:0000259" key="4">
    <source>
        <dbReference type="PROSITE" id="PS50600"/>
    </source>
</evidence>
<evidence type="ECO:0000256" key="2">
    <source>
        <dbReference type="ARBA" id="ARBA00022670"/>
    </source>
</evidence>
<evidence type="ECO:0000256" key="3">
    <source>
        <dbReference type="ARBA" id="ARBA00022801"/>
    </source>
</evidence>
<dbReference type="EMBL" id="JH767214">
    <property type="protein sequence ID" value="EQC27142.1"/>
    <property type="molecule type" value="Genomic_DNA"/>
</dbReference>
<dbReference type="SUPFAM" id="SSF54001">
    <property type="entry name" value="Cysteine proteinases"/>
    <property type="match status" value="1"/>
</dbReference>